<dbReference type="RefSeq" id="XP_018003893.1">
    <property type="nucleotide sequence ID" value="XM_018146787.1"/>
</dbReference>
<dbReference type="AlphaFoldDB" id="A0A0N1P3G2"/>
<proteinExistence type="predicted"/>
<feature type="region of interest" description="Disordered" evidence="1">
    <location>
        <begin position="480"/>
        <end position="500"/>
    </location>
</feature>
<sequence>MPFKGKCGGCKAFGHRERECPEKAPKPKRNAKTLPNAKANAKHLEQRRNRKLKPVKIRSDDSSERLEKIVRDLVKLEATRSASAPAPQAVNQYVLFRPENFNLLAPGSFGGIIGGINSIRNIRNFLPSIGDCAGMMLRGGWWSWNHRAPAMQVAAATTATVASTGTTVLGVLEEFDCQISSASRFFSVPKQDDPHPQEADEALEFARLLCEGAPALWVPLLFHALCLPNFRRKNKKVSSTVHTCAWDTVLQSGVLSVCFPKLATTIYKGAGNVQDDTLNIFDFLAPSNWRPGSCEYASPHVLMVYRGIQQLGETLNKSMENRLRAVFKFPLSSYGCLLWDIVKEPQLRTLVAMVEQQPNIPAVFDAIAKSMGLDEFSVHLGRTYMRLKHTFLAQRQVSLTWFHRRIKASEARVACRSATESPCSLWQTELQHIFDMIQDPEWLDPQHAEPTLTQIVPISPDMHPAQISDEETVPSDATSTYTVSADSTPAIGTPLDTAPASIVPWDTDTADTLSADSVPTITPQEIEPAEIISAEFSCASTVTANSMPAAIIPSETDRAESMPSGLTAASNVAADSMPAVVTRSATARADIVSTEAVPSRPATAEIFVESKSHSSTTTKAAPGDVVATLVTTEDALSHESTIVGSPQAESLSDESSKQKVAEANIVSTDVVVPAGSPPGPLNDDHMSGVSSSAHTEAGDAVTGKRKRTKDGCDAQAQPLQKKARQSVMPDQDEAEMVQVESDERSETASPLMSVAKLRGDSIGSVDSGIGMGRTL</sequence>
<feature type="compositionally biased region" description="Basic and acidic residues" evidence="1">
    <location>
        <begin position="14"/>
        <end position="25"/>
    </location>
</feature>
<name>A0A0N1P3G2_9EURO</name>
<protein>
    <submittedName>
        <fullName evidence="2">Uncharacterized protein</fullName>
    </submittedName>
</protein>
<keyword evidence="3" id="KW-1185">Reference proteome</keyword>
<feature type="region of interest" description="Disordered" evidence="1">
    <location>
        <begin position="675"/>
        <end position="775"/>
    </location>
</feature>
<dbReference type="EMBL" id="LFJN01000004">
    <property type="protein sequence ID" value="KPI43930.1"/>
    <property type="molecule type" value="Genomic_DNA"/>
</dbReference>
<gene>
    <name evidence="2" type="ORF">AB675_6491</name>
</gene>
<evidence type="ECO:0000313" key="3">
    <source>
        <dbReference type="Proteomes" id="UP000038010"/>
    </source>
</evidence>
<feature type="region of interest" description="Disordered" evidence="1">
    <location>
        <begin position="13"/>
        <end position="50"/>
    </location>
</feature>
<dbReference type="VEuPathDB" id="FungiDB:AB675_6491"/>
<reference evidence="2 3" key="1">
    <citation type="submission" date="2015-06" db="EMBL/GenBank/DDBJ databases">
        <title>Draft genome of the ant-associated black yeast Phialophora attae CBS 131958.</title>
        <authorList>
            <person name="Moreno L.F."/>
            <person name="Stielow B.J."/>
            <person name="de Hoog S."/>
            <person name="Vicente V.A."/>
            <person name="Weiss V.A."/>
            <person name="de Vries M."/>
            <person name="Cruz L.M."/>
            <person name="Souza E.M."/>
        </authorList>
    </citation>
    <scope>NUCLEOTIDE SEQUENCE [LARGE SCALE GENOMIC DNA]</scope>
    <source>
        <strain evidence="2 3">CBS 131958</strain>
    </source>
</reference>
<dbReference type="Proteomes" id="UP000038010">
    <property type="component" value="Unassembled WGS sequence"/>
</dbReference>
<dbReference type="GeneID" id="28738667"/>
<comment type="caution">
    <text evidence="2">The sequence shown here is derived from an EMBL/GenBank/DDBJ whole genome shotgun (WGS) entry which is preliminary data.</text>
</comment>
<evidence type="ECO:0000256" key="1">
    <source>
        <dbReference type="SAM" id="MobiDB-lite"/>
    </source>
</evidence>
<organism evidence="2 3">
    <name type="scientific">Cyphellophora attinorum</name>
    <dbReference type="NCBI Taxonomy" id="1664694"/>
    <lineage>
        <taxon>Eukaryota</taxon>
        <taxon>Fungi</taxon>
        <taxon>Dikarya</taxon>
        <taxon>Ascomycota</taxon>
        <taxon>Pezizomycotina</taxon>
        <taxon>Eurotiomycetes</taxon>
        <taxon>Chaetothyriomycetidae</taxon>
        <taxon>Chaetothyriales</taxon>
        <taxon>Cyphellophoraceae</taxon>
        <taxon>Cyphellophora</taxon>
    </lineage>
</organism>
<evidence type="ECO:0000313" key="2">
    <source>
        <dbReference type="EMBL" id="KPI43930.1"/>
    </source>
</evidence>
<accession>A0A0N1P3G2</accession>